<proteinExistence type="predicted"/>
<dbReference type="EMBL" id="DYDO01000011">
    <property type="protein sequence ID" value="DBA16240.1"/>
    <property type="molecule type" value="Genomic_DNA"/>
</dbReference>
<organism evidence="2 3">
    <name type="scientific">Pyxicephalus adspersus</name>
    <name type="common">African bullfrog</name>
    <dbReference type="NCBI Taxonomy" id="30357"/>
    <lineage>
        <taxon>Eukaryota</taxon>
        <taxon>Metazoa</taxon>
        <taxon>Chordata</taxon>
        <taxon>Craniata</taxon>
        <taxon>Vertebrata</taxon>
        <taxon>Euteleostomi</taxon>
        <taxon>Amphibia</taxon>
        <taxon>Batrachia</taxon>
        <taxon>Anura</taxon>
        <taxon>Neobatrachia</taxon>
        <taxon>Ranoidea</taxon>
        <taxon>Pyxicephalidae</taxon>
        <taxon>Pyxicephalinae</taxon>
        <taxon>Pyxicephalus</taxon>
    </lineage>
</organism>
<protein>
    <recommendedName>
        <fullName evidence="4">Testis-expressed sequence 12 protein</fullName>
    </recommendedName>
</protein>
<reference evidence="2" key="1">
    <citation type="thesis" date="2020" institute="ProQuest LLC" country="789 East Eisenhower Parkway, Ann Arbor, MI, USA">
        <title>Comparative Genomics and Chromosome Evolution.</title>
        <authorList>
            <person name="Mudd A.B."/>
        </authorList>
    </citation>
    <scope>NUCLEOTIDE SEQUENCE</scope>
    <source>
        <strain evidence="2">1538</strain>
        <tissue evidence="2">Blood</tissue>
    </source>
</reference>
<evidence type="ECO:0000256" key="1">
    <source>
        <dbReference type="SAM" id="Coils"/>
    </source>
</evidence>
<keyword evidence="1" id="KW-0175">Coiled coil</keyword>
<dbReference type="EMBL" id="DYDO01000011">
    <property type="protein sequence ID" value="DBA16241.1"/>
    <property type="molecule type" value="Genomic_DNA"/>
</dbReference>
<evidence type="ECO:0000313" key="3">
    <source>
        <dbReference type="Proteomes" id="UP001181693"/>
    </source>
</evidence>
<name>A0AAV2ZJN1_PYXAD</name>
<dbReference type="Proteomes" id="UP001181693">
    <property type="component" value="Unassembled WGS sequence"/>
</dbReference>
<feature type="coiled-coil region" evidence="1">
    <location>
        <begin position="51"/>
        <end position="107"/>
    </location>
</feature>
<dbReference type="PANTHER" id="PTHR37349">
    <property type="entry name" value="TESTIS-EXPRESSED PROTEIN 12"/>
    <property type="match status" value="1"/>
</dbReference>
<dbReference type="InterPro" id="IPR029193">
    <property type="entry name" value="TEX12"/>
</dbReference>
<sequence>MASTSSQHESKNCKRKKEMEVLDSEMLQCVLPSNQPSPHSDITEGVFDVVLKDLRKELNILLSKYARILSEQSAVDVLYVDGFDEILNEAKSLETQLKQKKESLRNRLTMIANTLQK</sequence>
<accession>A0AAV2ZJN1</accession>
<evidence type="ECO:0000313" key="2">
    <source>
        <dbReference type="EMBL" id="DBA16241.1"/>
    </source>
</evidence>
<gene>
    <name evidence="2" type="ORF">GDO54_003653</name>
</gene>
<dbReference type="AlphaFoldDB" id="A0AAV2ZJN1"/>
<dbReference type="Pfam" id="PF15219">
    <property type="entry name" value="TEX12"/>
    <property type="match status" value="1"/>
</dbReference>
<comment type="caution">
    <text evidence="2">The sequence shown here is derived from an EMBL/GenBank/DDBJ whole genome shotgun (WGS) entry which is preliminary data.</text>
</comment>
<keyword evidence="3" id="KW-1185">Reference proteome</keyword>
<dbReference type="PANTHER" id="PTHR37349:SF1">
    <property type="entry name" value="TESTIS-EXPRESSED PROTEIN 12"/>
    <property type="match status" value="1"/>
</dbReference>
<evidence type="ECO:0008006" key="4">
    <source>
        <dbReference type="Google" id="ProtNLM"/>
    </source>
</evidence>